<proteinExistence type="inferred from homology"/>
<dbReference type="InterPro" id="IPR000209">
    <property type="entry name" value="Peptidase_S8/S53_dom"/>
</dbReference>
<gene>
    <name evidence="8" type="ORF">Oscil6304_3456</name>
</gene>
<dbReference type="InterPro" id="IPR050131">
    <property type="entry name" value="Peptidase_S8_subtilisin-like"/>
</dbReference>
<dbReference type="STRING" id="56110.Oscil6304_3456"/>
<dbReference type="KEGG" id="oac:Oscil6304_3456"/>
<evidence type="ECO:0000256" key="5">
    <source>
        <dbReference type="PROSITE-ProRule" id="PRU01240"/>
    </source>
</evidence>
<dbReference type="Proteomes" id="UP000010367">
    <property type="component" value="Chromosome"/>
</dbReference>
<feature type="domain" description="Peptidase S8/S53" evidence="7">
    <location>
        <begin position="266"/>
        <end position="610"/>
    </location>
</feature>
<keyword evidence="3 5" id="KW-0378">Hydrolase</keyword>
<dbReference type="InterPro" id="IPR015500">
    <property type="entry name" value="Peptidase_S8_subtilisin-rel"/>
</dbReference>
<dbReference type="eggNOG" id="COG1404">
    <property type="taxonomic scope" value="Bacteria"/>
</dbReference>
<evidence type="ECO:0000256" key="6">
    <source>
        <dbReference type="SAM" id="MobiDB-lite"/>
    </source>
</evidence>
<dbReference type="GO" id="GO:0006508">
    <property type="term" value="P:proteolysis"/>
    <property type="evidence" value="ECO:0007669"/>
    <property type="project" value="UniProtKB-KW"/>
</dbReference>
<accession>K9TLY4</accession>
<keyword evidence="2 5" id="KW-0645">Protease</keyword>
<organism evidence="8 9">
    <name type="scientific">Oscillatoria acuminata PCC 6304</name>
    <dbReference type="NCBI Taxonomy" id="56110"/>
    <lineage>
        <taxon>Bacteria</taxon>
        <taxon>Bacillati</taxon>
        <taxon>Cyanobacteriota</taxon>
        <taxon>Cyanophyceae</taxon>
        <taxon>Oscillatoriophycideae</taxon>
        <taxon>Oscillatoriales</taxon>
        <taxon>Oscillatoriaceae</taxon>
        <taxon>Oscillatoria</taxon>
    </lineage>
</organism>
<evidence type="ECO:0000256" key="1">
    <source>
        <dbReference type="ARBA" id="ARBA00011073"/>
    </source>
</evidence>
<dbReference type="GO" id="GO:0004252">
    <property type="term" value="F:serine-type endopeptidase activity"/>
    <property type="evidence" value="ECO:0007669"/>
    <property type="project" value="UniProtKB-UniRule"/>
</dbReference>
<dbReference type="InParanoid" id="K9TLY4"/>
<keyword evidence="4 5" id="KW-0720">Serine protease</keyword>
<comment type="similarity">
    <text evidence="1 5">Belongs to the peptidase S8 family.</text>
</comment>
<dbReference type="Pfam" id="PF00082">
    <property type="entry name" value="Peptidase_S8"/>
    <property type="match status" value="1"/>
</dbReference>
<dbReference type="HOGENOM" id="CLU_020472_0_0_3"/>
<keyword evidence="9" id="KW-1185">Reference proteome</keyword>
<sequence>MENYEHLQLRKVESQLPRRKSKPGGFGGEKRGDRRSHGSQLLTQVEVLSQKFEEKHRPFGINPKLIFKIKLRENDSLETHLPSLGLNLLEKAPKVHQAIVVFADDNHLAELEKRLKSYAGLIPKGYEYAYLDDIEELVPLEPEDRIGLLLKLDPLKPGEVVPLDMELWHTGNVKELNSYINEVDEFLRDIGPQLGLKVSDRYIGKYICNLRIQVNSDILEILLQEYQVKEIDRRPQPAFESPLEYNIPLSSLPEIPSPELESTGILVIDSGVQRGHPLIAPALGESEVFPDSKYQFITGGPDDGDIKTGGHGTGVAGIALYGDVAECVKNNSFQPQVWLFSARVTNENNEYDPDSLLDKQIEEAIDYFVRNYKNCKVINISLGDSRLIYQQGEKQFRLAARIDEIAYKFQHQNILFVISAGNFWYESDSAELIARDYPHYLLSEDAQIIEPATAAIALTVGSLSQGKGSGLYPGDARRRAITKVEKYPSSFTRTGFGVDGMIKPELVEFGGDLILDGDRLSNNDWGNAMITLNKNFQGSSLFKFYRGTSFSAPRVANLAAKLFTQFPDATSNLIRALIADSAKIPTDIPPLFEGELSEQKNNRLKIYGYGQPDFTRAAYSQKHQVLLLVDHETLNLGHYQIYEIPLLPEEFIKSKGTKTLSVTLAFDPPTRHTRGDSYLGITMEFYLFRNIEPDNLNKAFFDKGKKPENSEDFMAISIGELKEKHGNNIEIELKPGRELRNKGTLQKGKLSFSKANWKYDYKPLYLVVACKKKWVNPDEISSQRYAIVASISHSNESVDLYNKLRGEIRLTPRIRG</sequence>
<protein>
    <submittedName>
        <fullName evidence="8">Subtilisin-like serine protease</fullName>
    </submittedName>
</protein>
<name>K9TLY4_9CYAN</name>
<dbReference type="Gene3D" id="3.40.50.200">
    <property type="entry name" value="Peptidase S8/S53 domain"/>
    <property type="match status" value="1"/>
</dbReference>
<reference evidence="8 9" key="1">
    <citation type="submission" date="2012-06" db="EMBL/GenBank/DDBJ databases">
        <title>Finished chromosome of genome of Oscillatoria acuminata PCC 6304.</title>
        <authorList>
            <consortium name="US DOE Joint Genome Institute"/>
            <person name="Gugger M."/>
            <person name="Coursin T."/>
            <person name="Rippka R."/>
            <person name="Tandeau De Marsac N."/>
            <person name="Huntemann M."/>
            <person name="Wei C.-L."/>
            <person name="Han J."/>
            <person name="Detter J.C."/>
            <person name="Han C."/>
            <person name="Tapia R."/>
            <person name="Davenport K."/>
            <person name="Daligault H."/>
            <person name="Erkkila T."/>
            <person name="Gu W."/>
            <person name="Munk A.C.C."/>
            <person name="Teshima H."/>
            <person name="Xu Y."/>
            <person name="Chain P."/>
            <person name="Chen A."/>
            <person name="Krypides N."/>
            <person name="Mavromatis K."/>
            <person name="Markowitz V."/>
            <person name="Szeto E."/>
            <person name="Ivanova N."/>
            <person name="Mikhailova N."/>
            <person name="Ovchinnikova G."/>
            <person name="Pagani I."/>
            <person name="Pati A."/>
            <person name="Goodwin L."/>
            <person name="Peters L."/>
            <person name="Pitluck S."/>
            <person name="Woyke T."/>
            <person name="Kerfeld C."/>
        </authorList>
    </citation>
    <scope>NUCLEOTIDE SEQUENCE [LARGE SCALE GENOMIC DNA]</scope>
    <source>
        <strain evidence="8 9">PCC 6304</strain>
    </source>
</reference>
<dbReference type="PRINTS" id="PR00723">
    <property type="entry name" value="SUBTILISIN"/>
</dbReference>
<dbReference type="RefSeq" id="WP_015149654.1">
    <property type="nucleotide sequence ID" value="NC_019693.1"/>
</dbReference>
<dbReference type="PANTHER" id="PTHR43806:SF11">
    <property type="entry name" value="CEREVISIN-RELATED"/>
    <property type="match status" value="1"/>
</dbReference>
<dbReference type="OrthoDB" id="9759014at2"/>
<evidence type="ECO:0000256" key="3">
    <source>
        <dbReference type="ARBA" id="ARBA00022801"/>
    </source>
</evidence>
<dbReference type="InterPro" id="IPR036852">
    <property type="entry name" value="Peptidase_S8/S53_dom_sf"/>
</dbReference>
<feature type="active site" description="Charge relay system" evidence="5">
    <location>
        <position position="311"/>
    </location>
</feature>
<dbReference type="CDD" id="cd04847">
    <property type="entry name" value="Peptidases_S8_Subtilisin_like_2"/>
    <property type="match status" value="1"/>
</dbReference>
<feature type="active site" description="Charge relay system" evidence="5">
    <location>
        <position position="269"/>
    </location>
</feature>
<evidence type="ECO:0000313" key="8">
    <source>
        <dbReference type="EMBL" id="AFY83024.1"/>
    </source>
</evidence>
<evidence type="ECO:0000259" key="7">
    <source>
        <dbReference type="Pfam" id="PF00082"/>
    </source>
</evidence>
<feature type="region of interest" description="Disordered" evidence="6">
    <location>
        <begin position="12"/>
        <end position="38"/>
    </location>
</feature>
<dbReference type="PATRIC" id="fig|56110.3.peg.4144"/>
<dbReference type="SUPFAM" id="SSF52743">
    <property type="entry name" value="Subtilisin-like"/>
    <property type="match status" value="1"/>
</dbReference>
<evidence type="ECO:0000256" key="4">
    <source>
        <dbReference type="ARBA" id="ARBA00022825"/>
    </source>
</evidence>
<dbReference type="PROSITE" id="PS51892">
    <property type="entry name" value="SUBTILASE"/>
    <property type="match status" value="1"/>
</dbReference>
<dbReference type="EMBL" id="CP003607">
    <property type="protein sequence ID" value="AFY83024.1"/>
    <property type="molecule type" value="Genomic_DNA"/>
</dbReference>
<evidence type="ECO:0000256" key="2">
    <source>
        <dbReference type="ARBA" id="ARBA00022670"/>
    </source>
</evidence>
<dbReference type="InterPro" id="IPR034074">
    <property type="entry name" value="Y4bN_pept_dom"/>
</dbReference>
<dbReference type="PANTHER" id="PTHR43806">
    <property type="entry name" value="PEPTIDASE S8"/>
    <property type="match status" value="1"/>
</dbReference>
<feature type="active site" description="Charge relay system" evidence="5">
    <location>
        <position position="549"/>
    </location>
</feature>
<dbReference type="AlphaFoldDB" id="K9TLY4"/>
<evidence type="ECO:0000313" key="9">
    <source>
        <dbReference type="Proteomes" id="UP000010367"/>
    </source>
</evidence>